<dbReference type="InterPro" id="IPR033900">
    <property type="entry name" value="Gram_neg_porin_domain"/>
</dbReference>
<dbReference type="Pfam" id="PF13609">
    <property type="entry name" value="Porin_4"/>
    <property type="match status" value="1"/>
</dbReference>
<dbReference type="RefSeq" id="WP_052464631.1">
    <property type="nucleotide sequence ID" value="NZ_AP014648.1"/>
</dbReference>
<dbReference type="Proteomes" id="UP000031643">
    <property type="component" value="Chromosome"/>
</dbReference>
<dbReference type="EMBL" id="AP014648">
    <property type="protein sequence ID" value="BAQ18605.1"/>
    <property type="molecule type" value="Genomic_DNA"/>
</dbReference>
<dbReference type="Gene3D" id="2.40.160.10">
    <property type="entry name" value="Porin"/>
    <property type="match status" value="1"/>
</dbReference>
<feature type="chain" id="PRO_5007388569" description="Porin domain-containing protein" evidence="1">
    <location>
        <begin position="35"/>
        <end position="504"/>
    </location>
</feature>
<dbReference type="GO" id="GO:0016020">
    <property type="term" value="C:membrane"/>
    <property type="evidence" value="ECO:0007669"/>
    <property type="project" value="InterPro"/>
</dbReference>
<reference evidence="4 5" key="1">
    <citation type="submission" date="2014-09" db="EMBL/GenBank/DDBJ databases">
        <title>Genome sequencing of Methyloceanibacter caenitepidi Gela4.</title>
        <authorList>
            <person name="Takeuchi M."/>
            <person name="Susumu S."/>
            <person name="Kamagata Y."/>
            <person name="Oshima K."/>
            <person name="Hattori M."/>
            <person name="Iwasaki W."/>
        </authorList>
    </citation>
    <scope>NUCLEOTIDE SEQUENCE [LARGE SCALE GENOMIC DNA]</scope>
    <source>
        <strain evidence="4 5">Gela4</strain>
    </source>
</reference>
<sequence>MEMFGGLTRTSSRIAIAAALGLGVYALSAAPASAQGYGGNCCADLEERVAELEASAVQKGNKKVSVTVSGWVIESMNWWDDGALTDSWVGTKDVDLGSRFAITGSATIAPGWSGGYNLTVTTPGAWAGNLLNGNNFGIFSNQFAQDSLSLGSIQTLYSYMYIKSDDYGTINLGYLSPASDNAAVLADISGTVIESNAVFFEGGGFLLRPKNGASGFNGLSGMTWGNFLNCSLVGPVGGDCYGAPQSGIRYDSPTFGGFRIEASYTDDYSNSFRAAPVNDAPEIWDLAVFYTGDWGDFKISAAYSYTQSNGNLFSANQTGSTSINQFGGTVMHAPTGLGIYGYYNYEEIDANYVNYNGVQQGIPSWDSWYLKGFLKRTWNPLGATVLYGEYGQYNDGFNGVAGTNNCASFAGVGGTASNFCGAGGVDVNGNFVNGLYVTGSEIQRWGLGAVQEIDAAAMHVFARWQHQAADIDFIGVNGATGTTRNVSQGFEDYDLFQVGGIIFF</sequence>
<keyword evidence="5" id="KW-1185">Reference proteome</keyword>
<dbReference type="InterPro" id="IPR023614">
    <property type="entry name" value="Porin_dom_sf"/>
</dbReference>
<dbReference type="KEGG" id="mcg:GL4_3014"/>
<dbReference type="EMBL" id="AP014648">
    <property type="protein sequence ID" value="BAQ18446.1"/>
    <property type="molecule type" value="Genomic_DNA"/>
</dbReference>
<dbReference type="STRING" id="1384459.GL4_3014"/>
<dbReference type="GO" id="GO:0015288">
    <property type="term" value="F:porin activity"/>
    <property type="evidence" value="ECO:0007669"/>
    <property type="project" value="InterPro"/>
</dbReference>
<dbReference type="SUPFAM" id="SSF56935">
    <property type="entry name" value="Porins"/>
    <property type="match status" value="1"/>
</dbReference>
<feature type="signal peptide" evidence="1">
    <location>
        <begin position="1"/>
        <end position="34"/>
    </location>
</feature>
<gene>
    <name evidence="3" type="ORF">GL4_3014</name>
    <name evidence="4" type="ORF">GL4_3174</name>
</gene>
<dbReference type="KEGG" id="mcg:GL4_3174"/>
<dbReference type="HOGENOM" id="CLU_037013_0_0_5"/>
<keyword evidence="1" id="KW-0732">Signal</keyword>
<protein>
    <recommendedName>
        <fullName evidence="2">Porin domain-containing protein</fullName>
    </recommendedName>
</protein>
<evidence type="ECO:0000313" key="4">
    <source>
        <dbReference type="EMBL" id="BAQ18605.1"/>
    </source>
</evidence>
<dbReference type="AlphaFoldDB" id="A0A0A8K6Q6"/>
<evidence type="ECO:0000313" key="5">
    <source>
        <dbReference type="Proteomes" id="UP000031643"/>
    </source>
</evidence>
<organism evidence="4 5">
    <name type="scientific">Methyloceanibacter caenitepidi</name>
    <dbReference type="NCBI Taxonomy" id="1384459"/>
    <lineage>
        <taxon>Bacteria</taxon>
        <taxon>Pseudomonadati</taxon>
        <taxon>Pseudomonadota</taxon>
        <taxon>Alphaproteobacteria</taxon>
        <taxon>Hyphomicrobiales</taxon>
        <taxon>Hyphomicrobiaceae</taxon>
        <taxon>Methyloceanibacter</taxon>
    </lineage>
</organism>
<evidence type="ECO:0000313" key="3">
    <source>
        <dbReference type="EMBL" id="BAQ18446.1"/>
    </source>
</evidence>
<evidence type="ECO:0000259" key="2">
    <source>
        <dbReference type="Pfam" id="PF13609"/>
    </source>
</evidence>
<name>A0A0A8K6Q6_9HYPH</name>
<feature type="domain" description="Porin" evidence="2">
    <location>
        <begin position="24"/>
        <end position="403"/>
    </location>
</feature>
<dbReference type="OrthoDB" id="974738at2"/>
<proteinExistence type="predicted"/>
<accession>A0A0A8K6Q6</accession>
<evidence type="ECO:0000256" key="1">
    <source>
        <dbReference type="SAM" id="SignalP"/>
    </source>
</evidence>